<dbReference type="GO" id="GO:0090110">
    <property type="term" value="P:COPII-coated vesicle cargo loading"/>
    <property type="evidence" value="ECO:0007669"/>
    <property type="project" value="TreeGrafter"/>
</dbReference>
<evidence type="ECO:0000256" key="15">
    <source>
        <dbReference type="PROSITE-ProRule" id="PRU00221"/>
    </source>
</evidence>
<dbReference type="GO" id="GO:0007029">
    <property type="term" value="P:endoplasmic reticulum organization"/>
    <property type="evidence" value="ECO:0007669"/>
    <property type="project" value="TreeGrafter"/>
</dbReference>
<dbReference type="InterPro" id="IPR040251">
    <property type="entry name" value="SEC31-like"/>
</dbReference>
<feature type="compositionally biased region" description="Pro residues" evidence="16">
    <location>
        <begin position="1494"/>
        <end position="1513"/>
    </location>
</feature>
<dbReference type="InterPro" id="IPR019775">
    <property type="entry name" value="WD40_repeat_CS"/>
</dbReference>
<comment type="similarity">
    <text evidence="3">Belongs to the WD repeat SEC31 family.</text>
</comment>
<evidence type="ECO:0000313" key="19">
    <source>
        <dbReference type="Proteomes" id="UP000777482"/>
    </source>
</evidence>
<comment type="caution">
    <text evidence="18">The sequence shown here is derived from an EMBL/GenBank/DDBJ whole genome shotgun (WGS) entry which is preliminary data.</text>
</comment>
<evidence type="ECO:0000256" key="13">
    <source>
        <dbReference type="ARBA" id="ARBA00023329"/>
    </source>
</evidence>
<feature type="region of interest" description="Disordered" evidence="16">
    <location>
        <begin position="1114"/>
        <end position="1155"/>
    </location>
</feature>
<dbReference type="SMART" id="SM00320">
    <property type="entry name" value="WD40"/>
    <property type="match status" value="6"/>
</dbReference>
<evidence type="ECO:0000256" key="8">
    <source>
        <dbReference type="ARBA" id="ARBA00022737"/>
    </source>
</evidence>
<dbReference type="PROSITE" id="PS00678">
    <property type="entry name" value="WD_REPEATS_1"/>
    <property type="match status" value="1"/>
</dbReference>
<proteinExistence type="inferred from homology"/>
<evidence type="ECO:0000313" key="18">
    <source>
        <dbReference type="EMBL" id="KAG0664037.1"/>
    </source>
</evidence>
<evidence type="ECO:0000256" key="9">
    <source>
        <dbReference type="ARBA" id="ARBA00022824"/>
    </source>
</evidence>
<feature type="compositionally biased region" description="Low complexity" evidence="16">
    <location>
        <begin position="1482"/>
        <end position="1493"/>
    </location>
</feature>
<dbReference type="PANTHER" id="PTHR13923">
    <property type="entry name" value="SEC31-RELATED PROTEIN"/>
    <property type="match status" value="1"/>
</dbReference>
<evidence type="ECO:0000256" key="7">
    <source>
        <dbReference type="ARBA" id="ARBA00022574"/>
    </source>
</evidence>
<keyword evidence="19" id="KW-1185">Reference proteome</keyword>
<keyword evidence="9" id="KW-0256">Endoplasmic reticulum</keyword>
<dbReference type="Proteomes" id="UP000777482">
    <property type="component" value="Unassembled WGS sequence"/>
</dbReference>
<feature type="compositionally biased region" description="Low complexity" evidence="16">
    <location>
        <begin position="1202"/>
        <end position="1211"/>
    </location>
</feature>
<keyword evidence="10" id="KW-0931">ER-Golgi transport</keyword>
<keyword evidence="6" id="KW-0813">Transport</keyword>
<dbReference type="InterPro" id="IPR015943">
    <property type="entry name" value="WD40/YVTN_repeat-like_dom_sf"/>
</dbReference>
<dbReference type="InterPro" id="IPR001680">
    <property type="entry name" value="WD40_rpt"/>
</dbReference>
<sequence>MPPFAALPRTAVHAWCPANLQRQSGTAEPLLVTGTVSGALDDSFSTDSQLELWAPFSTPSSAETPRTPIASVQLNARFNRLAWGTHSHSGHTPLGVVAAGLDDGGVSLWDPAKLLRGGHASSATSSDPLIARLESPHRGPVRGLDFSPAQSNLLATGATNGEIYIWDLTSLAKPFSPGTRSRSLDSITSLAWNPSVVHILASSSNTGHTVVWDLKSKREITALSFASGGATGLGAAGFGSGPGGGLGAAGFGGLGGAGGAGGGAGASGIGGLGGHSAVKWHPENPTKLVTASEDDHAPNLLVWDLRNWKQPEKILRGHDKGILSVNFCPSDSDLLLSSGKDGRTLAWSLTSGDIVAEVTPSSNWAFESHFVPTNPSLISAAALDGELYFHSLQSTNAPVQDDAAAAAADQGQAPAGANDFFEQAISANAKNYPTKSLTVEPKWLRRPASVAFGFGGRLVRVASGLGPKIQIDRVVTVPSVVERAEKLERAATGQEEGGLAKFCDDRAGAGEWEEQDDLSSTEKESWQLLKTLFHAAAGGAPGSGGPAARERLVEMLGGFDREDLKARVEELAKELKAKLPPIPGADNLAEREGSPAASMNSPGETRAAQQQQQQQNENGVSEASLFGGDSEQGDNAESNSNGFLGSGASSGGDDFFASLGQQNQTRLSALPDRLTQEQAGGQDASSSIAATIGSGPSSLKSLSLKASTFKLLPDNASEADRLVTQSLVLGDFASAVELALSTERYADALLFALQSASPELVASVQQTYFVRTAAERPYLRVLESISATTVGGGGRDLADVIQNADLEQNWREAFVVACTYAASDEDFSNLIEQLGQRLEYQFQLVRARAGPAAADQWRKNATLCYLAGGKLEKVVGVWVQQMQEDEQARLSSETAAVNRGSSNDEAASATVRFEAHSRALQAFIEKVQVFQHAVGYVDVELANPTESAVVAESGARIYKLASLYDRYIEYAELLANQGKVDLALKYVAKTPADYDGTNSAVSVNAMRRERLLRASSAQAGRTVTSAYGAHAGAAGTSRYTQNPNPYGFASGATVPQAQGAYSNPLATSTRSAYANPYAVAPSTAPASSYNPYAPAPSAVAPPSAAVASPARNPYAVQPLTNPHDDPYAPAPGMSAQNAATQPSSSSTSAGASPYAPPTMNAGLAYATASTASHDPYGPSTASNPGMGLPGPPPMRTESPNYAGRNAAAGANVPPPPRAKPAGGWNDVPTLPAPRRNTPAPTPSATPAKPNAITSPFPNSSPVGTPALGPGQVPPPPPSRGANRTPAPVPPPPMTGHVQQQPRFAPPPPATGRVLSPPPANNSQYAPAPPQPLVGSLGSSQGPVPGQTFAAGAGQGAVVPPPPPPMASQRSGPVYAAPPPPRTGTPSAPPPPRANQGPAPNAAAPPPQPPQPDHRGPQPPAPPPFPAANGSVPARPPPPPMASAPFPKPPQPQSGHMQPNGVAPPSASASAQQPHPPQPPHSQPTTPRTQSQAFPPAPPPPMGARAGPRPPPQAPAQAPSQAPTSAAMPPPPPAQQQQPAQPPRAKYPPGDRSHIPATSKPIFDTLSAELSKLRQTTPPQQVKIVNDTEKRLNILFDMLNCETLSEASTTRLVELCQAIQARDQSAALDLHLQMITSGATDVTPFQAAVKLLVQRMMIPAPPPQ</sequence>
<evidence type="ECO:0000256" key="11">
    <source>
        <dbReference type="ARBA" id="ARBA00022927"/>
    </source>
</evidence>
<dbReference type="EMBL" id="PUHQ01000016">
    <property type="protein sequence ID" value="KAG0664037.1"/>
    <property type="molecule type" value="Genomic_DNA"/>
</dbReference>
<dbReference type="PROSITE" id="PS50294">
    <property type="entry name" value="WD_REPEATS_REGION"/>
    <property type="match status" value="2"/>
</dbReference>
<feature type="repeat" description="WD" evidence="15">
    <location>
        <begin position="134"/>
        <end position="170"/>
    </location>
</feature>
<keyword evidence="12" id="KW-0472">Membrane</keyword>
<dbReference type="SUPFAM" id="SSF50978">
    <property type="entry name" value="WD40 repeat-like"/>
    <property type="match status" value="1"/>
</dbReference>
<dbReference type="GO" id="GO:0070971">
    <property type="term" value="C:endoplasmic reticulum exit site"/>
    <property type="evidence" value="ECO:0007669"/>
    <property type="project" value="TreeGrafter"/>
</dbReference>
<evidence type="ECO:0000256" key="14">
    <source>
        <dbReference type="ARBA" id="ARBA00025471"/>
    </source>
</evidence>
<feature type="region of interest" description="Disordered" evidence="16">
    <location>
        <begin position="1173"/>
        <end position="1557"/>
    </location>
</feature>
<dbReference type="GO" id="GO:0015031">
    <property type="term" value="P:protein transport"/>
    <property type="evidence" value="ECO:0007669"/>
    <property type="project" value="UniProtKB-KW"/>
</dbReference>
<evidence type="ECO:0000256" key="10">
    <source>
        <dbReference type="ARBA" id="ARBA00022892"/>
    </source>
</evidence>
<dbReference type="InterPro" id="IPR009917">
    <property type="entry name" value="SRA1/Sec31"/>
</dbReference>
<dbReference type="Pfam" id="PF00400">
    <property type="entry name" value="WD40"/>
    <property type="match status" value="2"/>
</dbReference>
<feature type="compositionally biased region" description="Low complexity" evidence="16">
    <location>
        <begin position="1134"/>
        <end position="1153"/>
    </location>
</feature>
<name>A0A9P6W523_RHOMI</name>
<accession>A0A9P6W523</accession>
<evidence type="ECO:0000256" key="16">
    <source>
        <dbReference type="SAM" id="MobiDB-lite"/>
    </source>
</evidence>
<evidence type="ECO:0000256" key="4">
    <source>
        <dbReference type="ARBA" id="ARBA00013507"/>
    </source>
</evidence>
<dbReference type="Gene3D" id="2.130.10.10">
    <property type="entry name" value="YVTN repeat-like/Quinoprotein amine dehydrogenase"/>
    <property type="match status" value="1"/>
</dbReference>
<comment type="subcellular location">
    <subcellularLocation>
        <location evidence="1">Cytoplasmic vesicle</location>
        <location evidence="1">COPII-coated vesicle membrane</location>
        <topology evidence="1">Peripheral membrane protein</topology>
        <orientation evidence="1">Cytoplasmic side</orientation>
    </subcellularLocation>
    <subcellularLocation>
        <location evidence="2">Endoplasmic reticulum membrane</location>
    </subcellularLocation>
</comment>
<feature type="compositionally biased region" description="Pro residues" evidence="16">
    <location>
        <begin position="1527"/>
        <end position="1545"/>
    </location>
</feature>
<feature type="compositionally biased region" description="Pro residues" evidence="16">
    <location>
        <begin position="1402"/>
        <end position="1425"/>
    </location>
</feature>
<evidence type="ECO:0000256" key="5">
    <source>
        <dbReference type="ARBA" id="ARBA00021236"/>
    </source>
</evidence>
<dbReference type="Pfam" id="PF07304">
    <property type="entry name" value="SRA1"/>
    <property type="match status" value="1"/>
</dbReference>
<feature type="repeat" description="WD" evidence="15">
    <location>
        <begin position="315"/>
        <end position="357"/>
    </location>
</feature>
<protein>
    <recommendedName>
        <fullName evidence="5">Protein transport protein SEC31</fullName>
    </recommendedName>
    <alternativeName>
        <fullName evidence="4">Protein transport protein sec31</fullName>
    </alternativeName>
</protein>
<gene>
    <name evidence="18" type="primary">SEC31</name>
    <name evidence="18" type="ORF">C6P46_001897</name>
</gene>
<feature type="compositionally biased region" description="Low complexity" evidence="16">
    <location>
        <begin position="1514"/>
        <end position="1526"/>
    </location>
</feature>
<feature type="compositionally biased region" description="Pro residues" evidence="16">
    <location>
        <begin position="1433"/>
        <end position="1451"/>
    </location>
</feature>
<dbReference type="GO" id="GO:0005789">
    <property type="term" value="C:endoplasmic reticulum membrane"/>
    <property type="evidence" value="ECO:0007669"/>
    <property type="project" value="UniProtKB-SubCell"/>
</dbReference>
<organism evidence="18 19">
    <name type="scientific">Rhodotorula mucilaginosa</name>
    <name type="common">Yeast</name>
    <name type="synonym">Rhodotorula rubra</name>
    <dbReference type="NCBI Taxonomy" id="5537"/>
    <lineage>
        <taxon>Eukaryota</taxon>
        <taxon>Fungi</taxon>
        <taxon>Dikarya</taxon>
        <taxon>Basidiomycota</taxon>
        <taxon>Pucciniomycotina</taxon>
        <taxon>Microbotryomycetes</taxon>
        <taxon>Sporidiobolales</taxon>
        <taxon>Sporidiobolaceae</taxon>
        <taxon>Rhodotorula</taxon>
    </lineage>
</organism>
<dbReference type="PANTHER" id="PTHR13923:SF11">
    <property type="entry name" value="SECRETORY 31, ISOFORM D"/>
    <property type="match status" value="1"/>
</dbReference>
<feature type="compositionally biased region" description="Low complexity" evidence="16">
    <location>
        <begin position="1344"/>
        <end position="1357"/>
    </location>
</feature>
<evidence type="ECO:0000256" key="6">
    <source>
        <dbReference type="ARBA" id="ARBA00022448"/>
    </source>
</evidence>
<dbReference type="Gene3D" id="1.25.40.1030">
    <property type="match status" value="1"/>
</dbReference>
<feature type="compositionally biased region" description="Low complexity" evidence="16">
    <location>
        <begin position="1462"/>
        <end position="1472"/>
    </location>
</feature>
<feature type="repeat" description="WD" evidence="15">
    <location>
        <begin position="180"/>
        <end position="222"/>
    </location>
</feature>
<dbReference type="Gene3D" id="1.20.940.10">
    <property type="entry name" value="Functional domain of the splicing factor Prp18"/>
    <property type="match status" value="1"/>
</dbReference>
<feature type="compositionally biased region" description="Polar residues" evidence="16">
    <location>
        <begin position="1252"/>
        <end position="1262"/>
    </location>
</feature>
<evidence type="ECO:0000256" key="2">
    <source>
        <dbReference type="ARBA" id="ARBA00004586"/>
    </source>
</evidence>
<feature type="region of interest" description="Disordered" evidence="16">
    <location>
        <begin position="580"/>
        <end position="647"/>
    </location>
</feature>
<keyword evidence="11" id="KW-0653">Protein transport</keyword>
<comment type="function">
    <text evidence="14">Component of the coat protein complex II (COPII) which promotes the formation of transport vesicles from the endoplasmic reticulum (ER). The coat has two main functions, the physical deformation of the endoplasmic reticulum membrane into vesicles and the selection of cargo molecules.</text>
</comment>
<keyword evidence="7 15" id="KW-0853">WD repeat</keyword>
<keyword evidence="13" id="KW-0968">Cytoplasmic vesicle</keyword>
<evidence type="ECO:0000259" key="17">
    <source>
        <dbReference type="Pfam" id="PF07304"/>
    </source>
</evidence>
<dbReference type="GO" id="GO:0005198">
    <property type="term" value="F:structural molecule activity"/>
    <property type="evidence" value="ECO:0007669"/>
    <property type="project" value="TreeGrafter"/>
</dbReference>
<dbReference type="PROSITE" id="PS50082">
    <property type="entry name" value="WD_REPEATS_2"/>
    <property type="match status" value="3"/>
</dbReference>
<feature type="domain" description="SRA1/Sec31" evidence="17">
    <location>
        <begin position="1520"/>
        <end position="1652"/>
    </location>
</feature>
<dbReference type="OrthoDB" id="542917at2759"/>
<evidence type="ECO:0000256" key="12">
    <source>
        <dbReference type="ARBA" id="ARBA00023136"/>
    </source>
</evidence>
<evidence type="ECO:0000256" key="3">
    <source>
        <dbReference type="ARBA" id="ARBA00009358"/>
    </source>
</evidence>
<feature type="compositionally biased region" description="Pro residues" evidence="16">
    <location>
        <begin position="1303"/>
        <end position="1319"/>
    </location>
</feature>
<feature type="compositionally biased region" description="Pro residues" evidence="16">
    <location>
        <begin position="1375"/>
        <end position="1392"/>
    </location>
</feature>
<dbReference type="GO" id="GO:0030127">
    <property type="term" value="C:COPII vesicle coat"/>
    <property type="evidence" value="ECO:0007669"/>
    <property type="project" value="TreeGrafter"/>
</dbReference>
<dbReference type="InterPro" id="IPR036322">
    <property type="entry name" value="WD40_repeat_dom_sf"/>
</dbReference>
<keyword evidence="8" id="KW-0677">Repeat</keyword>
<feature type="compositionally biased region" description="Low complexity" evidence="16">
    <location>
        <begin position="1228"/>
        <end position="1251"/>
    </location>
</feature>
<reference evidence="18 19" key="1">
    <citation type="submission" date="2020-11" db="EMBL/GenBank/DDBJ databases">
        <title>Kefir isolates.</title>
        <authorList>
            <person name="Marcisauskas S."/>
            <person name="Kim Y."/>
            <person name="Blasche S."/>
        </authorList>
    </citation>
    <scope>NUCLEOTIDE SEQUENCE [LARGE SCALE GENOMIC DNA]</scope>
    <source>
        <strain evidence="18 19">KR</strain>
    </source>
</reference>
<evidence type="ECO:0000256" key="1">
    <source>
        <dbReference type="ARBA" id="ARBA00004299"/>
    </source>
</evidence>